<evidence type="ECO:0000313" key="1">
    <source>
        <dbReference type="EMBL" id="GJT36837.1"/>
    </source>
</evidence>
<proteinExistence type="predicted"/>
<sequence>MADLEFVDQHNMVACLEKTAGNSEFHEIVDFLTSSLIHHALTVSPTIYISYIEQFWNTASSQTVNDEKQIHATIDSKAVVVTEASIRSSLLLNDADGVLEAWFGIYKDFASKKELGFSWLS</sequence>
<dbReference type="Proteomes" id="UP001151760">
    <property type="component" value="Unassembled WGS sequence"/>
</dbReference>
<evidence type="ECO:0000313" key="2">
    <source>
        <dbReference type="Proteomes" id="UP001151760"/>
    </source>
</evidence>
<keyword evidence="2" id="KW-1185">Reference proteome</keyword>
<reference evidence="1" key="2">
    <citation type="submission" date="2022-01" db="EMBL/GenBank/DDBJ databases">
        <authorList>
            <person name="Yamashiro T."/>
            <person name="Shiraishi A."/>
            <person name="Satake H."/>
            <person name="Nakayama K."/>
        </authorList>
    </citation>
    <scope>NUCLEOTIDE SEQUENCE</scope>
</reference>
<organism evidence="1 2">
    <name type="scientific">Tanacetum coccineum</name>
    <dbReference type="NCBI Taxonomy" id="301880"/>
    <lineage>
        <taxon>Eukaryota</taxon>
        <taxon>Viridiplantae</taxon>
        <taxon>Streptophyta</taxon>
        <taxon>Embryophyta</taxon>
        <taxon>Tracheophyta</taxon>
        <taxon>Spermatophyta</taxon>
        <taxon>Magnoliopsida</taxon>
        <taxon>eudicotyledons</taxon>
        <taxon>Gunneridae</taxon>
        <taxon>Pentapetalae</taxon>
        <taxon>asterids</taxon>
        <taxon>campanulids</taxon>
        <taxon>Asterales</taxon>
        <taxon>Asteraceae</taxon>
        <taxon>Asteroideae</taxon>
        <taxon>Anthemideae</taxon>
        <taxon>Anthemidinae</taxon>
        <taxon>Tanacetum</taxon>
    </lineage>
</organism>
<dbReference type="EMBL" id="BQNB010015174">
    <property type="protein sequence ID" value="GJT36837.1"/>
    <property type="molecule type" value="Genomic_DNA"/>
</dbReference>
<reference evidence="1" key="1">
    <citation type="journal article" date="2022" name="Int. J. Mol. Sci.">
        <title>Draft Genome of Tanacetum Coccineum: Genomic Comparison of Closely Related Tanacetum-Family Plants.</title>
        <authorList>
            <person name="Yamashiro T."/>
            <person name="Shiraishi A."/>
            <person name="Nakayama K."/>
            <person name="Satake H."/>
        </authorList>
    </citation>
    <scope>NUCLEOTIDE SEQUENCE</scope>
</reference>
<gene>
    <name evidence="1" type="ORF">Tco_0936702</name>
</gene>
<protein>
    <recommendedName>
        <fullName evidence="3">Xylulose kinase-1</fullName>
    </recommendedName>
</protein>
<comment type="caution">
    <text evidence="1">The sequence shown here is derived from an EMBL/GenBank/DDBJ whole genome shotgun (WGS) entry which is preliminary data.</text>
</comment>
<evidence type="ECO:0008006" key="3">
    <source>
        <dbReference type="Google" id="ProtNLM"/>
    </source>
</evidence>
<accession>A0ABQ5DD33</accession>
<name>A0ABQ5DD33_9ASTR</name>